<evidence type="ECO:0000259" key="1">
    <source>
        <dbReference type="Pfam" id="PF24035"/>
    </source>
</evidence>
<dbReference type="InterPro" id="IPR055768">
    <property type="entry name" value="DUF7344"/>
</dbReference>
<name>A0ABT2Q8R0_9EURY</name>
<dbReference type="Proteomes" id="UP001320972">
    <property type="component" value="Unassembled WGS sequence"/>
</dbReference>
<accession>A0ABT2Q8R0</accession>
<dbReference type="Pfam" id="PF24035">
    <property type="entry name" value="DUF7344"/>
    <property type="match status" value="2"/>
</dbReference>
<reference evidence="2 3" key="1">
    <citation type="submission" date="2022-09" db="EMBL/GenBank/DDBJ databases">
        <title>Enrichment on poylsaccharides allowed isolation of novel metabolic and taxonomic groups of Haloarchaea.</title>
        <authorList>
            <person name="Sorokin D.Y."/>
            <person name="Elcheninov A.G."/>
            <person name="Khizhniak T.V."/>
            <person name="Kolganova T.V."/>
            <person name="Kublanov I.V."/>
        </authorList>
    </citation>
    <scope>NUCLEOTIDE SEQUENCE [LARGE SCALE GENOMIC DNA]</scope>
    <source>
        <strain evidence="2 3">AArc-m2/3/4</strain>
    </source>
</reference>
<evidence type="ECO:0000313" key="3">
    <source>
        <dbReference type="Proteomes" id="UP001320972"/>
    </source>
</evidence>
<comment type="caution">
    <text evidence="2">The sequence shown here is derived from an EMBL/GenBank/DDBJ whole genome shotgun (WGS) entry which is preliminary data.</text>
</comment>
<sequence>MKRPSDRSEAEHTRDTLFRCLANGHQRYLLGYVHERSSSGVAKSDLATWHAATIHEKALIEVTDSEHERARTELHHKHLPMLEEAGLIECDEQGSVTTTDHPAFEDSSIVDAVTDSETVHDESLDALFDALADSRRRTVLSVLGQQYHPISLETLARDVAARESNTPERDVPQDHVQRVLVRLTHVHLPLLGDTGLVDYDTEADLISYEGHPDLRVQWLESSVEDVMDSVGSDDPETTDVQTLEGTEIIVSHGQSLCEEANEELFMLFSTTGLLEEGCFARIEDALDRGVDVYLGSRDPVVRETVRERAPEVVLWEPQLDWLNLSSDTETVGRLVFADRDAIMLGTVGEKRSGGNYDEKAIVGKGADNGLVTLMGQLLGSRIDHLDSQTEDVLTQLSL</sequence>
<keyword evidence="3" id="KW-1185">Reference proteome</keyword>
<dbReference type="RefSeq" id="WP_338006736.1">
    <property type="nucleotide sequence ID" value="NZ_JAOPKB010000001.1"/>
</dbReference>
<dbReference type="EMBL" id="JAOPKB010000001">
    <property type="protein sequence ID" value="MCU4971311.1"/>
    <property type="molecule type" value="Genomic_DNA"/>
</dbReference>
<dbReference type="Gene3D" id="1.10.10.10">
    <property type="entry name" value="Winged helix-like DNA-binding domain superfamily/Winged helix DNA-binding domain"/>
    <property type="match status" value="1"/>
</dbReference>
<protein>
    <recommendedName>
        <fullName evidence="1">DUF7344 domain-containing protein</fullName>
    </recommendedName>
</protein>
<proteinExistence type="predicted"/>
<feature type="domain" description="DUF7344" evidence="1">
    <location>
        <begin position="18"/>
        <end position="95"/>
    </location>
</feature>
<organism evidence="2 3">
    <name type="scientific">Natronoglomus mannanivorans</name>
    <dbReference type="NCBI Taxonomy" id="2979990"/>
    <lineage>
        <taxon>Archaea</taxon>
        <taxon>Methanobacteriati</taxon>
        <taxon>Methanobacteriota</taxon>
        <taxon>Stenosarchaea group</taxon>
        <taxon>Halobacteria</taxon>
        <taxon>Halobacteriales</taxon>
        <taxon>Natrialbaceae</taxon>
        <taxon>Natronoglomus</taxon>
    </lineage>
</organism>
<evidence type="ECO:0000313" key="2">
    <source>
        <dbReference type="EMBL" id="MCU4971311.1"/>
    </source>
</evidence>
<feature type="domain" description="DUF7344" evidence="1">
    <location>
        <begin position="128"/>
        <end position="206"/>
    </location>
</feature>
<dbReference type="InterPro" id="IPR036388">
    <property type="entry name" value="WH-like_DNA-bd_sf"/>
</dbReference>
<gene>
    <name evidence="2" type="ORF">OB955_00970</name>
</gene>